<dbReference type="Proteomes" id="UP001500596">
    <property type="component" value="Unassembled WGS sequence"/>
</dbReference>
<protein>
    <submittedName>
        <fullName evidence="1">Uncharacterized protein</fullName>
    </submittedName>
</protein>
<keyword evidence="2" id="KW-1185">Reference proteome</keyword>
<comment type="caution">
    <text evidence="1">The sequence shown here is derived from an EMBL/GenBank/DDBJ whole genome shotgun (WGS) entry which is preliminary data.</text>
</comment>
<sequence length="82" mass="8706">MLRCEEGSASGEVLCSGMGFFRARSARVTGVFGAACRSDGCEQRRAPLGQGVRGALRVEAQYQSVACEWPHALHGVPYAASM</sequence>
<organism evidence="1 2">
    <name type="scientific">Microbacterium lacus</name>
    <dbReference type="NCBI Taxonomy" id="415217"/>
    <lineage>
        <taxon>Bacteria</taxon>
        <taxon>Bacillati</taxon>
        <taxon>Actinomycetota</taxon>
        <taxon>Actinomycetes</taxon>
        <taxon>Micrococcales</taxon>
        <taxon>Microbacteriaceae</taxon>
        <taxon>Microbacterium</taxon>
    </lineage>
</organism>
<dbReference type="EMBL" id="BAAAPK010000001">
    <property type="protein sequence ID" value="GAA1683541.1"/>
    <property type="molecule type" value="Genomic_DNA"/>
</dbReference>
<gene>
    <name evidence="1" type="ORF">GCM10009807_29210</name>
</gene>
<name>A0ABN2H8K7_9MICO</name>
<accession>A0ABN2H8K7</accession>
<evidence type="ECO:0000313" key="2">
    <source>
        <dbReference type="Proteomes" id="UP001500596"/>
    </source>
</evidence>
<evidence type="ECO:0000313" key="1">
    <source>
        <dbReference type="EMBL" id="GAA1683541.1"/>
    </source>
</evidence>
<reference evidence="1 2" key="1">
    <citation type="journal article" date="2019" name="Int. J. Syst. Evol. Microbiol.">
        <title>The Global Catalogue of Microorganisms (GCM) 10K type strain sequencing project: providing services to taxonomists for standard genome sequencing and annotation.</title>
        <authorList>
            <consortium name="The Broad Institute Genomics Platform"/>
            <consortium name="The Broad Institute Genome Sequencing Center for Infectious Disease"/>
            <person name="Wu L."/>
            <person name="Ma J."/>
        </authorList>
    </citation>
    <scope>NUCLEOTIDE SEQUENCE [LARGE SCALE GENOMIC DNA]</scope>
    <source>
        <strain evidence="1 2">JCM 15575</strain>
    </source>
</reference>
<proteinExistence type="predicted"/>